<dbReference type="SUPFAM" id="SSF47729">
    <property type="entry name" value="IHF-like DNA-binding proteins"/>
    <property type="match status" value="1"/>
</dbReference>
<comment type="caution">
    <text evidence="5">The sequence shown here is derived from an EMBL/GenBank/DDBJ whole genome shotgun (WGS) entry which is preliminary data.</text>
</comment>
<dbReference type="Gene3D" id="4.10.520.10">
    <property type="entry name" value="IHF-like DNA-binding proteins"/>
    <property type="match status" value="1"/>
</dbReference>
<dbReference type="GO" id="GO:0005829">
    <property type="term" value="C:cytosol"/>
    <property type="evidence" value="ECO:0007669"/>
    <property type="project" value="TreeGrafter"/>
</dbReference>
<dbReference type="SMART" id="SM00411">
    <property type="entry name" value="BHL"/>
    <property type="match status" value="1"/>
</dbReference>
<dbReference type="PANTHER" id="PTHR33175">
    <property type="entry name" value="DNA-BINDING PROTEIN HU"/>
    <property type="match status" value="1"/>
</dbReference>
<evidence type="ECO:0000313" key="5">
    <source>
        <dbReference type="EMBL" id="HGQ85915.1"/>
    </source>
</evidence>
<dbReference type="CDD" id="cd13831">
    <property type="entry name" value="HU"/>
    <property type="match status" value="1"/>
</dbReference>
<dbReference type="PRINTS" id="PR01727">
    <property type="entry name" value="DNABINDINGHU"/>
</dbReference>
<reference evidence="5" key="1">
    <citation type="journal article" date="2020" name="mSystems">
        <title>Genome- and Community-Level Interaction Insights into Carbon Utilization and Element Cycling Functions of Hydrothermarchaeota in Hydrothermal Sediment.</title>
        <authorList>
            <person name="Zhou Z."/>
            <person name="Liu Y."/>
            <person name="Xu W."/>
            <person name="Pan J."/>
            <person name="Luo Z.H."/>
            <person name="Li M."/>
        </authorList>
    </citation>
    <scope>NUCLEOTIDE SEQUENCE [LARGE SCALE GENOMIC DNA]</scope>
    <source>
        <strain evidence="5">SpSt-6</strain>
    </source>
</reference>
<dbReference type="InterPro" id="IPR010992">
    <property type="entry name" value="IHF-like_DNA-bd_dom_sf"/>
</dbReference>
<name>A0A7C4JRR0_9BACT</name>
<dbReference type="AlphaFoldDB" id="A0A7C4JRR0"/>
<organism evidence="5">
    <name type="scientific">Thermodesulfobacterium geofontis</name>
    <dbReference type="NCBI Taxonomy" id="1295609"/>
    <lineage>
        <taxon>Bacteria</taxon>
        <taxon>Pseudomonadati</taxon>
        <taxon>Thermodesulfobacteriota</taxon>
        <taxon>Thermodesulfobacteria</taxon>
        <taxon>Thermodesulfobacteriales</taxon>
        <taxon>Thermodesulfobacteriaceae</taxon>
        <taxon>Thermodesulfobacterium</taxon>
    </lineage>
</organism>
<proteinExistence type="inferred from homology"/>
<dbReference type="GO" id="GO:0030527">
    <property type="term" value="F:structural constituent of chromatin"/>
    <property type="evidence" value="ECO:0007669"/>
    <property type="project" value="InterPro"/>
</dbReference>
<evidence type="ECO:0000256" key="2">
    <source>
        <dbReference type="ARBA" id="ARBA00023067"/>
    </source>
</evidence>
<dbReference type="PROSITE" id="PS00045">
    <property type="entry name" value="HISTONE_LIKE"/>
    <property type="match status" value="1"/>
</dbReference>
<comment type="similarity">
    <text evidence="1 4">Belongs to the bacterial histone-like protein family.</text>
</comment>
<dbReference type="Pfam" id="PF00216">
    <property type="entry name" value="Bac_DNA_binding"/>
    <property type="match status" value="1"/>
</dbReference>
<dbReference type="EMBL" id="DSZN01000102">
    <property type="protein sequence ID" value="HGQ85915.1"/>
    <property type="molecule type" value="Genomic_DNA"/>
</dbReference>
<gene>
    <name evidence="5" type="ORF">ENT66_06300</name>
</gene>
<evidence type="ECO:0000256" key="1">
    <source>
        <dbReference type="ARBA" id="ARBA00010529"/>
    </source>
</evidence>
<keyword evidence="2" id="KW-0226">DNA condensation</keyword>
<sequence length="92" mass="10079">MNKSELVSRMAELAGVTKAQAERGLSALIQAITEAIEKGEVVRLVGFGSFEVVRRAERAGRNPRTGELLKIPEKKVVRFRAGKMLNDAVLKS</sequence>
<evidence type="ECO:0000256" key="4">
    <source>
        <dbReference type="RuleBase" id="RU003939"/>
    </source>
</evidence>
<accession>A0A7C4JRR0</accession>
<keyword evidence="3 5" id="KW-0238">DNA-binding</keyword>
<evidence type="ECO:0000256" key="3">
    <source>
        <dbReference type="ARBA" id="ARBA00023125"/>
    </source>
</evidence>
<dbReference type="InterPro" id="IPR020816">
    <property type="entry name" value="Histone-like_DNA-bd_CS"/>
</dbReference>
<protein>
    <submittedName>
        <fullName evidence="5">HU family DNA-binding protein</fullName>
    </submittedName>
</protein>
<dbReference type="PANTHER" id="PTHR33175:SF3">
    <property type="entry name" value="DNA-BINDING PROTEIN HU-BETA"/>
    <property type="match status" value="1"/>
</dbReference>
<dbReference type="GO" id="GO:0030261">
    <property type="term" value="P:chromosome condensation"/>
    <property type="evidence" value="ECO:0007669"/>
    <property type="project" value="UniProtKB-KW"/>
</dbReference>
<dbReference type="GO" id="GO:0003677">
    <property type="term" value="F:DNA binding"/>
    <property type="evidence" value="ECO:0007669"/>
    <property type="project" value="UniProtKB-KW"/>
</dbReference>
<dbReference type="InterPro" id="IPR000119">
    <property type="entry name" value="Hist_DNA-bd"/>
</dbReference>